<sequence>MPEETPADRAARAVADSIAEARDRTAADASDPDIPVAATVVLLRDGAEGPEVLLLERPERGSFAGAWVFPGGKIEDADRVEAEEGSARRAAVRETREETGLEVDPGALVTLSRWDPPPGIALRIRTWFFVAEAPPGDLHLQPDEAVAAEWAQPAELLARHGRGELTLYPPTWVTLHGLTAHPDAASALSSARLAGSEHFETVARRGAEGPILLWQDDAEYGPDAAAAASRHRLEIGALPWRYTREG</sequence>
<dbReference type="Pfam" id="PF00293">
    <property type="entry name" value="NUDIX"/>
    <property type="match status" value="1"/>
</dbReference>
<dbReference type="EMBL" id="JBHTII010000001">
    <property type="protein sequence ID" value="MFD0789010.1"/>
    <property type="molecule type" value="Genomic_DNA"/>
</dbReference>
<keyword evidence="6" id="KW-0464">Manganese</keyword>
<feature type="domain" description="Nudix hydrolase" evidence="7">
    <location>
        <begin position="33"/>
        <end position="179"/>
    </location>
</feature>
<dbReference type="PANTHER" id="PTHR12318">
    <property type="entry name" value="TESTOSTERONE-REGULATED PROTEIN RP2"/>
    <property type="match status" value="1"/>
</dbReference>
<evidence type="ECO:0000313" key="8">
    <source>
        <dbReference type="EMBL" id="MFD0789010.1"/>
    </source>
</evidence>
<protein>
    <submittedName>
        <fullName evidence="8">NUDIX domain-containing protein</fullName>
    </submittedName>
</protein>
<proteinExistence type="predicted"/>
<keyword evidence="9" id="KW-1185">Reference proteome</keyword>
<accession>A0ABW3ADI5</accession>
<comment type="caution">
    <text evidence="8">The sequence shown here is derived from an EMBL/GenBank/DDBJ whole genome shotgun (WGS) entry which is preliminary data.</text>
</comment>
<dbReference type="PRINTS" id="PR00502">
    <property type="entry name" value="NUDIXFAMILY"/>
</dbReference>
<keyword evidence="5" id="KW-0460">Magnesium</keyword>
<evidence type="ECO:0000256" key="6">
    <source>
        <dbReference type="ARBA" id="ARBA00023211"/>
    </source>
</evidence>
<evidence type="ECO:0000256" key="4">
    <source>
        <dbReference type="ARBA" id="ARBA00022801"/>
    </source>
</evidence>
<dbReference type="SUPFAM" id="SSF55811">
    <property type="entry name" value="Nudix"/>
    <property type="match status" value="1"/>
</dbReference>
<organism evidence="8 9">
    <name type="scientific">Microbacterium insulae</name>
    <dbReference type="NCBI Taxonomy" id="483014"/>
    <lineage>
        <taxon>Bacteria</taxon>
        <taxon>Bacillati</taxon>
        <taxon>Actinomycetota</taxon>
        <taxon>Actinomycetes</taxon>
        <taxon>Micrococcales</taxon>
        <taxon>Microbacteriaceae</taxon>
        <taxon>Microbacterium</taxon>
    </lineage>
</organism>
<comment type="cofactor">
    <cofactor evidence="1">
        <name>Mn(2+)</name>
        <dbReference type="ChEBI" id="CHEBI:29035"/>
    </cofactor>
</comment>
<dbReference type="Proteomes" id="UP001597055">
    <property type="component" value="Unassembled WGS sequence"/>
</dbReference>
<dbReference type="PROSITE" id="PS51462">
    <property type="entry name" value="NUDIX"/>
    <property type="match status" value="1"/>
</dbReference>
<keyword evidence="4" id="KW-0378">Hydrolase</keyword>
<dbReference type="InterPro" id="IPR039121">
    <property type="entry name" value="NUDT19"/>
</dbReference>
<comment type="cofactor">
    <cofactor evidence="2">
        <name>Mg(2+)</name>
        <dbReference type="ChEBI" id="CHEBI:18420"/>
    </cofactor>
</comment>
<dbReference type="InterPro" id="IPR000086">
    <property type="entry name" value="NUDIX_hydrolase_dom"/>
</dbReference>
<evidence type="ECO:0000313" key="9">
    <source>
        <dbReference type="Proteomes" id="UP001597055"/>
    </source>
</evidence>
<dbReference type="CDD" id="cd18870">
    <property type="entry name" value="NUDIX_AcylCoAdiphos_Nudt19"/>
    <property type="match status" value="1"/>
</dbReference>
<dbReference type="InterPro" id="IPR020476">
    <property type="entry name" value="Nudix_hydrolase"/>
</dbReference>
<dbReference type="RefSeq" id="WP_204979923.1">
    <property type="nucleotide sequence ID" value="NZ_JBHTII010000001.1"/>
</dbReference>
<evidence type="ECO:0000256" key="3">
    <source>
        <dbReference type="ARBA" id="ARBA00022723"/>
    </source>
</evidence>
<dbReference type="InterPro" id="IPR015797">
    <property type="entry name" value="NUDIX_hydrolase-like_dom_sf"/>
</dbReference>
<keyword evidence="3" id="KW-0479">Metal-binding</keyword>
<dbReference type="Gene3D" id="3.90.79.10">
    <property type="entry name" value="Nucleoside Triphosphate Pyrophosphohydrolase"/>
    <property type="match status" value="2"/>
</dbReference>
<reference evidence="9" key="1">
    <citation type="journal article" date="2019" name="Int. J. Syst. Evol. Microbiol.">
        <title>The Global Catalogue of Microorganisms (GCM) 10K type strain sequencing project: providing services to taxonomists for standard genome sequencing and annotation.</title>
        <authorList>
            <consortium name="The Broad Institute Genomics Platform"/>
            <consortium name="The Broad Institute Genome Sequencing Center for Infectious Disease"/>
            <person name="Wu L."/>
            <person name="Ma J."/>
        </authorList>
    </citation>
    <scope>NUCLEOTIDE SEQUENCE [LARGE SCALE GENOMIC DNA]</scope>
    <source>
        <strain evidence="9">CCUG 54523</strain>
    </source>
</reference>
<evidence type="ECO:0000256" key="1">
    <source>
        <dbReference type="ARBA" id="ARBA00001936"/>
    </source>
</evidence>
<evidence type="ECO:0000256" key="2">
    <source>
        <dbReference type="ARBA" id="ARBA00001946"/>
    </source>
</evidence>
<dbReference type="PANTHER" id="PTHR12318:SF0">
    <property type="entry name" value="ACYL-COENZYME A DIPHOSPHATASE NUDT19"/>
    <property type="match status" value="1"/>
</dbReference>
<gene>
    <name evidence="8" type="ORF">ACFQ0P_01265</name>
</gene>
<name>A0ABW3ADI5_9MICO</name>
<evidence type="ECO:0000256" key="5">
    <source>
        <dbReference type="ARBA" id="ARBA00022842"/>
    </source>
</evidence>
<evidence type="ECO:0000259" key="7">
    <source>
        <dbReference type="PROSITE" id="PS51462"/>
    </source>
</evidence>